<protein>
    <submittedName>
        <fullName evidence="1">Uncharacterized protein</fullName>
    </submittedName>
</protein>
<reference evidence="1" key="1">
    <citation type="journal article" date="2021" name="Proc. Natl. Acad. Sci. U.S.A.">
        <title>A Catalog of Tens of Thousands of Viruses from Human Metagenomes Reveals Hidden Associations with Chronic Diseases.</title>
        <authorList>
            <person name="Tisza M.J."/>
            <person name="Buck C.B."/>
        </authorList>
    </citation>
    <scope>NUCLEOTIDE SEQUENCE</scope>
    <source>
        <strain evidence="1">Ct0UA44</strain>
    </source>
</reference>
<dbReference type="EMBL" id="BK015157">
    <property type="protein sequence ID" value="DAD93328.1"/>
    <property type="molecule type" value="Genomic_DNA"/>
</dbReference>
<sequence length="130" mass="14139">MLLHSDTITLFSRVRGARGQADTWARHVLGGVKVEAKTAMTPGTTGDVPGHYVLLLVPKASIGALAYATPEVYQAADDRSGLIAFQPGDYFCRGEHDWAEYDALCKATECHRITSCAWFPLIAHFEVTAS</sequence>
<evidence type="ECO:0000313" key="1">
    <source>
        <dbReference type="EMBL" id="DAD93328.1"/>
    </source>
</evidence>
<accession>A0A8S5NGJ0</accession>
<proteinExistence type="predicted"/>
<organism evidence="1">
    <name type="scientific">Siphoviridae sp. ct0UA44</name>
    <dbReference type="NCBI Taxonomy" id="2826266"/>
    <lineage>
        <taxon>Viruses</taxon>
        <taxon>Duplodnaviria</taxon>
        <taxon>Heunggongvirae</taxon>
        <taxon>Uroviricota</taxon>
        <taxon>Caudoviricetes</taxon>
    </lineage>
</organism>
<name>A0A8S5NGJ0_9CAUD</name>